<proteinExistence type="predicted"/>
<dbReference type="Proteomes" id="UP001172155">
    <property type="component" value="Unassembled WGS sequence"/>
</dbReference>
<accession>A0AA40F401</accession>
<feature type="region of interest" description="Disordered" evidence="1">
    <location>
        <begin position="67"/>
        <end position="92"/>
    </location>
</feature>
<dbReference type="InterPro" id="IPR004352">
    <property type="entry name" value="GH114_TIM-barrel"/>
</dbReference>
<evidence type="ECO:0000259" key="2">
    <source>
        <dbReference type="Pfam" id="PF03537"/>
    </source>
</evidence>
<feature type="domain" description="Glycoside-hydrolase family GH114 TIM-barrel" evidence="2">
    <location>
        <begin position="1"/>
        <end position="103"/>
    </location>
</feature>
<dbReference type="AlphaFoldDB" id="A0AA40F401"/>
<gene>
    <name evidence="3" type="ORF">B0T18DRAFT_387047</name>
</gene>
<evidence type="ECO:0000313" key="3">
    <source>
        <dbReference type="EMBL" id="KAK0750822.1"/>
    </source>
</evidence>
<feature type="compositionally biased region" description="Polar residues" evidence="1">
    <location>
        <begin position="68"/>
        <end position="86"/>
    </location>
</feature>
<evidence type="ECO:0000313" key="4">
    <source>
        <dbReference type="Proteomes" id="UP001172155"/>
    </source>
</evidence>
<organism evidence="3 4">
    <name type="scientific">Schizothecium vesticola</name>
    <dbReference type="NCBI Taxonomy" id="314040"/>
    <lineage>
        <taxon>Eukaryota</taxon>
        <taxon>Fungi</taxon>
        <taxon>Dikarya</taxon>
        <taxon>Ascomycota</taxon>
        <taxon>Pezizomycotina</taxon>
        <taxon>Sordariomycetes</taxon>
        <taxon>Sordariomycetidae</taxon>
        <taxon>Sordariales</taxon>
        <taxon>Schizotheciaceae</taxon>
        <taxon>Schizothecium</taxon>
    </lineage>
</organism>
<evidence type="ECO:0000256" key="1">
    <source>
        <dbReference type="SAM" id="MobiDB-lite"/>
    </source>
</evidence>
<keyword evidence="4" id="KW-1185">Reference proteome</keyword>
<name>A0AA40F401_9PEZI</name>
<dbReference type="EMBL" id="JAUKUD010000002">
    <property type="protein sequence ID" value="KAK0750822.1"/>
    <property type="molecule type" value="Genomic_DNA"/>
</dbReference>
<protein>
    <recommendedName>
        <fullName evidence="2">Glycoside-hydrolase family GH114 TIM-barrel domain-containing protein</fullName>
    </recommendedName>
</protein>
<sequence>MLIGQKNAASLAEALFDELDFAVLEDCKGLNEDPEDNEANFYAKFLPYITATPRAKPVFSIEYPTSLRDPSTNGCNPTGTNESEFSASYDPRPETQGFSTVLKIQGNEQELNGYTQYCG</sequence>
<dbReference type="Pfam" id="PF03537">
    <property type="entry name" value="Glyco_hydro_114"/>
    <property type="match status" value="1"/>
</dbReference>
<comment type="caution">
    <text evidence="3">The sequence shown here is derived from an EMBL/GenBank/DDBJ whole genome shotgun (WGS) entry which is preliminary data.</text>
</comment>
<reference evidence="3" key="1">
    <citation type="submission" date="2023-06" db="EMBL/GenBank/DDBJ databases">
        <title>Genome-scale phylogeny and comparative genomics of the fungal order Sordariales.</title>
        <authorList>
            <consortium name="Lawrence Berkeley National Laboratory"/>
            <person name="Hensen N."/>
            <person name="Bonometti L."/>
            <person name="Westerberg I."/>
            <person name="Brannstrom I.O."/>
            <person name="Guillou S."/>
            <person name="Cros-Aarteil S."/>
            <person name="Calhoun S."/>
            <person name="Haridas S."/>
            <person name="Kuo A."/>
            <person name="Mondo S."/>
            <person name="Pangilinan J."/>
            <person name="Riley R."/>
            <person name="LaButti K."/>
            <person name="Andreopoulos B."/>
            <person name="Lipzen A."/>
            <person name="Chen C."/>
            <person name="Yanf M."/>
            <person name="Daum C."/>
            <person name="Ng V."/>
            <person name="Clum A."/>
            <person name="Steindorff A."/>
            <person name="Ohm R."/>
            <person name="Martin F."/>
            <person name="Silar P."/>
            <person name="Natvig D."/>
            <person name="Lalanne C."/>
            <person name="Gautier V."/>
            <person name="Ament-velasquez S.L."/>
            <person name="Kruys A."/>
            <person name="Hutchinson M.I."/>
            <person name="Powell A.J."/>
            <person name="Barry K."/>
            <person name="Miller A.N."/>
            <person name="Grigoriev I.V."/>
            <person name="Debuchy R."/>
            <person name="Gladieux P."/>
            <person name="Thoren M.H."/>
            <person name="Johannesson H."/>
        </authorList>
    </citation>
    <scope>NUCLEOTIDE SEQUENCE</scope>
    <source>
        <strain evidence="3">SMH3187-1</strain>
    </source>
</reference>